<evidence type="ECO:0000313" key="6">
    <source>
        <dbReference type="Proteomes" id="UP001500340"/>
    </source>
</evidence>
<dbReference type="SUPFAM" id="SSF100950">
    <property type="entry name" value="NagB/RpiA/CoA transferase-like"/>
    <property type="match status" value="1"/>
</dbReference>
<reference evidence="5 6" key="1">
    <citation type="journal article" date="2019" name="Int. J. Syst. Evol. Microbiol.">
        <title>The Global Catalogue of Microorganisms (GCM) 10K type strain sequencing project: providing services to taxonomists for standard genome sequencing and annotation.</title>
        <authorList>
            <consortium name="The Broad Institute Genomics Platform"/>
            <consortium name="The Broad Institute Genome Sequencing Center for Infectious Disease"/>
            <person name="Wu L."/>
            <person name="Ma J."/>
        </authorList>
    </citation>
    <scope>NUCLEOTIDE SEQUENCE [LARGE SCALE GENOMIC DNA]</scope>
    <source>
        <strain evidence="5 6">JCM 12774</strain>
    </source>
</reference>
<dbReference type="Pfam" id="PF08220">
    <property type="entry name" value="HTH_DeoR"/>
    <property type="match status" value="1"/>
</dbReference>
<dbReference type="PANTHER" id="PTHR30363:SF56">
    <property type="entry name" value="TRANSCRIPTIONAL REGULATOR, DEOR FAMILY"/>
    <property type="match status" value="1"/>
</dbReference>
<dbReference type="Gene3D" id="1.10.10.10">
    <property type="entry name" value="Winged helix-like DNA-binding domain superfamily/Winged helix DNA-binding domain"/>
    <property type="match status" value="1"/>
</dbReference>
<dbReference type="InterPro" id="IPR037171">
    <property type="entry name" value="NagB/RpiA_transferase-like"/>
</dbReference>
<keyword evidence="2 5" id="KW-0238">DNA-binding</keyword>
<dbReference type="InterPro" id="IPR014036">
    <property type="entry name" value="DeoR-like_C"/>
</dbReference>
<gene>
    <name evidence="5" type="ORF">GCM10008933_00810</name>
</gene>
<dbReference type="Pfam" id="PF00455">
    <property type="entry name" value="DeoRC"/>
    <property type="match status" value="1"/>
</dbReference>
<keyword evidence="6" id="KW-1185">Reference proteome</keyword>
<accession>A0ABN0XV44</accession>
<keyword evidence="1" id="KW-0805">Transcription regulation</keyword>
<dbReference type="PRINTS" id="PR00037">
    <property type="entry name" value="HTHLACR"/>
</dbReference>
<proteinExistence type="predicted"/>
<evidence type="ECO:0000256" key="1">
    <source>
        <dbReference type="ARBA" id="ARBA00023015"/>
    </source>
</evidence>
<dbReference type="InterPro" id="IPR050313">
    <property type="entry name" value="Carb_Metab_HTH_regulators"/>
</dbReference>
<organism evidence="5 6">
    <name type="scientific">Paenibacillus motobuensis</name>
    <dbReference type="NCBI Taxonomy" id="295324"/>
    <lineage>
        <taxon>Bacteria</taxon>
        <taxon>Bacillati</taxon>
        <taxon>Bacillota</taxon>
        <taxon>Bacilli</taxon>
        <taxon>Bacillales</taxon>
        <taxon>Paenibacillaceae</taxon>
        <taxon>Paenibacillus</taxon>
    </lineage>
</organism>
<dbReference type="PANTHER" id="PTHR30363">
    <property type="entry name" value="HTH-TYPE TRANSCRIPTIONAL REGULATOR SRLR-RELATED"/>
    <property type="match status" value="1"/>
</dbReference>
<dbReference type="Gene3D" id="3.40.50.1360">
    <property type="match status" value="1"/>
</dbReference>
<sequence>MLTEERYNLILERLQSQGVVKLQELVEAIGASESTIRRDLVDLESRHLLKRIHGGASLLNQRSQEPGMDEKTSKNIQEKDVIARLAAREIRDKECIYLDAGTTTLAMISYIEAENVTVVTNGLSHVEALVNQRIRSYLLGGMMKIHTKAVIGSIALQNMDNFRFDRCFLGTNGVDLELGYTTPDPEEALIKRRAHQLSGQTYVLADSSKIGEVTFAKLLDLNEATLITDSVPPHLRKAIAHKTKIIEGSAS</sequence>
<dbReference type="InterPro" id="IPR036390">
    <property type="entry name" value="WH_DNA-bd_sf"/>
</dbReference>
<evidence type="ECO:0000313" key="5">
    <source>
        <dbReference type="EMBL" id="GAA0373622.1"/>
    </source>
</evidence>
<evidence type="ECO:0000256" key="2">
    <source>
        <dbReference type="ARBA" id="ARBA00023125"/>
    </source>
</evidence>
<dbReference type="InterPro" id="IPR018356">
    <property type="entry name" value="Tscrpt_reg_HTH_DeoR_CS"/>
</dbReference>
<evidence type="ECO:0000256" key="3">
    <source>
        <dbReference type="ARBA" id="ARBA00023163"/>
    </source>
</evidence>
<comment type="caution">
    <text evidence="5">The sequence shown here is derived from an EMBL/GenBank/DDBJ whole genome shotgun (WGS) entry which is preliminary data.</text>
</comment>
<evidence type="ECO:0000259" key="4">
    <source>
        <dbReference type="PROSITE" id="PS51000"/>
    </source>
</evidence>
<dbReference type="SMART" id="SM01134">
    <property type="entry name" value="DeoRC"/>
    <property type="match status" value="1"/>
</dbReference>
<feature type="domain" description="HTH deoR-type" evidence="4">
    <location>
        <begin position="3"/>
        <end position="58"/>
    </location>
</feature>
<dbReference type="GO" id="GO:0003677">
    <property type="term" value="F:DNA binding"/>
    <property type="evidence" value="ECO:0007669"/>
    <property type="project" value="UniProtKB-KW"/>
</dbReference>
<keyword evidence="3" id="KW-0804">Transcription</keyword>
<protein>
    <submittedName>
        <fullName evidence="5">DeoR/GlpR family DNA-binding transcription regulator</fullName>
    </submittedName>
</protein>
<dbReference type="Proteomes" id="UP001500340">
    <property type="component" value="Unassembled WGS sequence"/>
</dbReference>
<dbReference type="EMBL" id="BAAACX010000002">
    <property type="protein sequence ID" value="GAA0373622.1"/>
    <property type="molecule type" value="Genomic_DNA"/>
</dbReference>
<dbReference type="SMART" id="SM00420">
    <property type="entry name" value="HTH_DEOR"/>
    <property type="match status" value="1"/>
</dbReference>
<dbReference type="SUPFAM" id="SSF46785">
    <property type="entry name" value="Winged helix' DNA-binding domain"/>
    <property type="match status" value="1"/>
</dbReference>
<dbReference type="PROSITE" id="PS51000">
    <property type="entry name" value="HTH_DEOR_2"/>
    <property type="match status" value="1"/>
</dbReference>
<dbReference type="PROSITE" id="PS00894">
    <property type="entry name" value="HTH_DEOR_1"/>
    <property type="match status" value="1"/>
</dbReference>
<dbReference type="RefSeq" id="WP_343855948.1">
    <property type="nucleotide sequence ID" value="NZ_BAAACX010000002.1"/>
</dbReference>
<dbReference type="InterPro" id="IPR036388">
    <property type="entry name" value="WH-like_DNA-bd_sf"/>
</dbReference>
<dbReference type="InterPro" id="IPR001034">
    <property type="entry name" value="DeoR_HTH"/>
</dbReference>
<name>A0ABN0XV44_9BACL</name>